<dbReference type="InterPro" id="IPR016181">
    <property type="entry name" value="Acyl_CoA_acyltransferase"/>
</dbReference>
<proteinExistence type="predicted"/>
<keyword evidence="2 4" id="KW-0012">Acyltransferase</keyword>
<dbReference type="PROSITE" id="PS51186">
    <property type="entry name" value="GNAT"/>
    <property type="match status" value="1"/>
</dbReference>
<dbReference type="CDD" id="cd04301">
    <property type="entry name" value="NAT_SF"/>
    <property type="match status" value="1"/>
</dbReference>
<gene>
    <name evidence="4" type="primary">ywnH</name>
    <name evidence="4" type="ORF">ROA7450_01929</name>
</gene>
<dbReference type="SUPFAM" id="SSF55729">
    <property type="entry name" value="Acyl-CoA N-acyltransferases (Nat)"/>
    <property type="match status" value="1"/>
</dbReference>
<evidence type="ECO:0000259" key="3">
    <source>
        <dbReference type="PROSITE" id="PS51186"/>
    </source>
</evidence>
<dbReference type="InterPro" id="IPR050832">
    <property type="entry name" value="Bact_Acetyltransf"/>
</dbReference>
<keyword evidence="5" id="KW-1185">Reference proteome</keyword>
<feature type="domain" description="N-acetyltransferase" evidence="3">
    <location>
        <begin position="2"/>
        <end position="161"/>
    </location>
</feature>
<dbReference type="InterPro" id="IPR000182">
    <property type="entry name" value="GNAT_dom"/>
</dbReference>
<name>A0A1X6Z4K5_9RHOB</name>
<sequence length="161" mass="17884">MIHIRRAGELDTGAMAALLNELINIGDTTAFTNQVTRETLTRWLAFHPEDSAWNVAEDDSGNLLGFQSIQPRNNLPPESCDIGTFVKPQSTGLGIGSKLFEASRKAAAQLGYHWINATIRTDNMAGLAYYQSRGFEDYAHHTAERLDNGMIVDKVSKRFKL</sequence>
<organism evidence="4 5">
    <name type="scientific">Roseovarius albus</name>
    <dbReference type="NCBI Taxonomy" id="1247867"/>
    <lineage>
        <taxon>Bacteria</taxon>
        <taxon>Pseudomonadati</taxon>
        <taxon>Pseudomonadota</taxon>
        <taxon>Alphaproteobacteria</taxon>
        <taxon>Rhodobacterales</taxon>
        <taxon>Roseobacteraceae</taxon>
        <taxon>Roseovarius</taxon>
    </lineage>
</organism>
<dbReference type="Proteomes" id="UP000193061">
    <property type="component" value="Unassembled WGS sequence"/>
</dbReference>
<dbReference type="Gene3D" id="3.40.630.30">
    <property type="match status" value="1"/>
</dbReference>
<dbReference type="EMBL" id="FWFX01000005">
    <property type="protein sequence ID" value="SLN40281.1"/>
    <property type="molecule type" value="Genomic_DNA"/>
</dbReference>
<dbReference type="PANTHER" id="PTHR43877">
    <property type="entry name" value="AMINOALKYLPHOSPHONATE N-ACETYLTRANSFERASE-RELATED-RELATED"/>
    <property type="match status" value="1"/>
</dbReference>
<dbReference type="EC" id="2.3.1.183" evidence="4"/>
<dbReference type="GO" id="GO:0102971">
    <property type="term" value="F:phosphinothricin N-acetyltransferase activity"/>
    <property type="evidence" value="ECO:0007669"/>
    <property type="project" value="UniProtKB-EC"/>
</dbReference>
<evidence type="ECO:0000313" key="5">
    <source>
        <dbReference type="Proteomes" id="UP000193061"/>
    </source>
</evidence>
<evidence type="ECO:0000256" key="1">
    <source>
        <dbReference type="ARBA" id="ARBA00022679"/>
    </source>
</evidence>
<dbReference type="OrthoDB" id="5997585at2"/>
<accession>A0A1X6Z4K5</accession>
<dbReference type="AlphaFoldDB" id="A0A1X6Z4K5"/>
<evidence type="ECO:0000256" key="2">
    <source>
        <dbReference type="ARBA" id="ARBA00023315"/>
    </source>
</evidence>
<dbReference type="Pfam" id="PF00583">
    <property type="entry name" value="Acetyltransf_1"/>
    <property type="match status" value="1"/>
</dbReference>
<keyword evidence="1 4" id="KW-0808">Transferase</keyword>
<evidence type="ECO:0000313" key="4">
    <source>
        <dbReference type="EMBL" id="SLN40281.1"/>
    </source>
</evidence>
<protein>
    <submittedName>
        <fullName evidence="4">Putative phosphinothricin acetyltransferase YwnH</fullName>
        <ecNumber evidence="4">2.3.1.183</ecNumber>
    </submittedName>
</protein>
<reference evidence="4 5" key="1">
    <citation type="submission" date="2017-03" db="EMBL/GenBank/DDBJ databases">
        <authorList>
            <person name="Afonso C.L."/>
            <person name="Miller P.J."/>
            <person name="Scott M.A."/>
            <person name="Spackman E."/>
            <person name="Goraichik I."/>
            <person name="Dimitrov K.M."/>
            <person name="Suarez D.L."/>
            <person name="Swayne D.E."/>
        </authorList>
    </citation>
    <scope>NUCLEOTIDE SEQUENCE [LARGE SCALE GENOMIC DNA]</scope>
    <source>
        <strain evidence="4 5">CECT 7450</strain>
    </source>
</reference>